<dbReference type="InterPro" id="IPR036188">
    <property type="entry name" value="FAD/NAD-bd_sf"/>
</dbReference>
<sequence length="388" mass="41127">MTARTGAGPRTGRLEAVVAGGGPAGAVAALVLARAGRHVLLVDGGPPGARSGAFTIGETLPPAARPLLHDLGLWTAFAADAHLSCPGTDASWGSARLLGHSHLFDPHGQGWHLDRDRFDAFLREAAVAAGALIRRAVVIGHRSAGGEQRLLVRERGGAVRELCSRWVVDATGRRALIGRRLALRRRQDRLVAAFTLLGGRVSGGHAGDPELRTLVEAVPEGWWYTARVPAGRVVAHLTDADLAGARLRTAEGFRYAVARTRHVRDRLRGYDPACSPVPYWTAAHGLRLSPPGGPGWVAAGDAAIAFDPLSSQGILTALHTGARAGAAVARCLAGEKEALASYASFLDGVADAYHHHHARSYAQERRWPEHPFWRRRNGGRTDPEGGAG</sequence>
<reference evidence="4" key="1">
    <citation type="submission" date="2023-07" db="EMBL/GenBank/DDBJ databases">
        <title>Whole genome shotgun sequence of Streptomyces spororaveus NBRC 15456.</title>
        <authorList>
            <person name="Komaki H."/>
            <person name="Tamura T."/>
        </authorList>
    </citation>
    <scope>NUCLEOTIDE SEQUENCE [LARGE SCALE GENOMIC DNA]</scope>
    <source>
        <strain evidence="4">NBRC 15456</strain>
    </source>
</reference>
<name>A0ABQ3T3G3_9ACTN</name>
<dbReference type="SUPFAM" id="SSF51905">
    <property type="entry name" value="FAD/NAD(P)-binding domain"/>
    <property type="match status" value="1"/>
</dbReference>
<dbReference type="InterPro" id="IPR050816">
    <property type="entry name" value="Flavin-dep_Halogenase_NPB"/>
</dbReference>
<dbReference type="Proteomes" id="UP000608522">
    <property type="component" value="Unassembled WGS sequence"/>
</dbReference>
<evidence type="ECO:0000313" key="3">
    <source>
        <dbReference type="EMBL" id="GHI74921.1"/>
    </source>
</evidence>
<dbReference type="PANTHER" id="PTHR43747:SF1">
    <property type="entry name" value="SLR1998 PROTEIN"/>
    <property type="match status" value="1"/>
</dbReference>
<keyword evidence="4" id="KW-1185">Reference proteome</keyword>
<dbReference type="EMBL" id="BNED01000003">
    <property type="protein sequence ID" value="GHI74921.1"/>
    <property type="molecule type" value="Genomic_DNA"/>
</dbReference>
<dbReference type="Gene3D" id="3.30.9.100">
    <property type="match status" value="1"/>
</dbReference>
<gene>
    <name evidence="3" type="ORF">Sspor_04820</name>
</gene>
<accession>A0ABQ3T3G3</accession>
<dbReference type="PRINTS" id="PR00368">
    <property type="entry name" value="FADPNR"/>
</dbReference>
<evidence type="ECO:0000313" key="4">
    <source>
        <dbReference type="Proteomes" id="UP000608522"/>
    </source>
</evidence>
<dbReference type="InterPro" id="IPR002938">
    <property type="entry name" value="FAD-bd"/>
</dbReference>
<dbReference type="RefSeq" id="WP_202197456.1">
    <property type="nucleotide sequence ID" value="NZ_BAAATO010000058.1"/>
</dbReference>
<dbReference type="PANTHER" id="PTHR43747">
    <property type="entry name" value="FAD-BINDING PROTEIN"/>
    <property type="match status" value="1"/>
</dbReference>
<protein>
    <recommendedName>
        <fullName evidence="2">FAD-binding domain-containing protein</fullName>
    </recommendedName>
</protein>
<dbReference type="Pfam" id="PF01494">
    <property type="entry name" value="FAD_binding_3"/>
    <property type="match status" value="1"/>
</dbReference>
<evidence type="ECO:0000259" key="2">
    <source>
        <dbReference type="Pfam" id="PF01494"/>
    </source>
</evidence>
<organism evidence="3 4">
    <name type="scientific">Streptomyces spororaveus</name>
    <dbReference type="NCBI Taxonomy" id="284039"/>
    <lineage>
        <taxon>Bacteria</taxon>
        <taxon>Bacillati</taxon>
        <taxon>Actinomycetota</taxon>
        <taxon>Actinomycetes</taxon>
        <taxon>Kitasatosporales</taxon>
        <taxon>Streptomycetaceae</taxon>
        <taxon>Streptomyces</taxon>
    </lineage>
</organism>
<comment type="similarity">
    <text evidence="1">Belongs to the flavin-dependent halogenase family. Bacterial tryptophan halogenase subfamily.</text>
</comment>
<feature type="domain" description="FAD-binding" evidence="2">
    <location>
        <begin position="15"/>
        <end position="191"/>
    </location>
</feature>
<proteinExistence type="inferred from homology"/>
<comment type="caution">
    <text evidence="3">The sequence shown here is derived from an EMBL/GenBank/DDBJ whole genome shotgun (WGS) entry which is preliminary data.</text>
</comment>
<dbReference type="PRINTS" id="PR00469">
    <property type="entry name" value="PNDRDTASEII"/>
</dbReference>
<dbReference type="Gene3D" id="3.50.50.60">
    <property type="entry name" value="FAD/NAD(P)-binding domain"/>
    <property type="match status" value="1"/>
</dbReference>
<evidence type="ECO:0000256" key="1">
    <source>
        <dbReference type="ARBA" id="ARBA00038396"/>
    </source>
</evidence>